<protein>
    <recommendedName>
        <fullName evidence="3">DUF222 domain-containing protein</fullName>
    </recommendedName>
</protein>
<organism evidence="1 2">
    <name type="scientific">Pseudonocardia tropica</name>
    <dbReference type="NCBI Taxonomy" id="681289"/>
    <lineage>
        <taxon>Bacteria</taxon>
        <taxon>Bacillati</taxon>
        <taxon>Actinomycetota</taxon>
        <taxon>Actinomycetes</taxon>
        <taxon>Pseudonocardiales</taxon>
        <taxon>Pseudonocardiaceae</taxon>
        <taxon>Pseudonocardia</taxon>
    </lineage>
</organism>
<proteinExistence type="predicted"/>
<evidence type="ECO:0000313" key="1">
    <source>
        <dbReference type="EMBL" id="MEQ3538892.1"/>
    </source>
</evidence>
<keyword evidence="2" id="KW-1185">Reference proteome</keyword>
<evidence type="ECO:0000313" key="2">
    <source>
        <dbReference type="Proteomes" id="UP001464923"/>
    </source>
</evidence>
<dbReference type="RefSeq" id="WP_345652416.1">
    <property type="nucleotide sequence ID" value="NZ_BAABLY010000082.1"/>
</dbReference>
<comment type="caution">
    <text evidence="1">The sequence shown here is derived from an EMBL/GenBank/DDBJ whole genome shotgun (WGS) entry which is preliminary data.</text>
</comment>
<dbReference type="EMBL" id="JBEDNP010000004">
    <property type="protein sequence ID" value="MEQ3538892.1"/>
    <property type="molecule type" value="Genomic_DNA"/>
</dbReference>
<name>A0ABV1JUS1_9PSEU</name>
<reference evidence="1 2" key="1">
    <citation type="submission" date="2024-03" db="EMBL/GenBank/DDBJ databases">
        <title>Draft genome sequence of Pseudonocardia tropica JCM 19149.</title>
        <authorList>
            <person name="Butdee W."/>
            <person name="Duangmal K."/>
        </authorList>
    </citation>
    <scope>NUCLEOTIDE SEQUENCE [LARGE SCALE GENOMIC DNA]</scope>
    <source>
        <strain evidence="1 2">JCM 19149</strain>
    </source>
</reference>
<dbReference type="Proteomes" id="UP001464923">
    <property type="component" value="Unassembled WGS sequence"/>
</dbReference>
<evidence type="ECO:0008006" key="3">
    <source>
        <dbReference type="Google" id="ProtNLM"/>
    </source>
</evidence>
<gene>
    <name evidence="1" type="ORF">WHI96_08675</name>
</gene>
<accession>A0ABV1JUS1</accession>
<sequence>MTSYAHDPVASTIVACWPTGDGAVAHRAARVPRALDHSLARRTAKALTALSAHLWAAYADHTTHEIDPAALAAAVRSPNQPVGDLLRVMEDGCAETAHLLGRVVARAPGRAFRDAVVADVRAETGAVLDAGDGVLTGRSAQAVAHPRADAPPEQLVVAHALLHDDPLGPPAIVTSVEPTAAAVATLRWLRASAALVAERVGHAVPDVVALAEAIGHEDLPVARHVLCTLAGVGAEEVVLDLLQEAVLARQGWFVVCPPPTDRPDPDDGCGGHRAVSTVLDPLDPVSCLIDGLVRGLHGCFRVWFDDVVTRESPGADPRLVGTARTAALRGRYTDEVRALVRRG</sequence>